<dbReference type="SUPFAM" id="SSF46767">
    <property type="entry name" value="Methylated DNA-protein cysteine methyltransferase, C-terminal domain"/>
    <property type="match status" value="1"/>
</dbReference>
<dbReference type="Gene3D" id="1.10.10.10">
    <property type="entry name" value="Winged helix-like DNA-binding domain superfamily/Winged helix DNA-binding domain"/>
    <property type="match status" value="1"/>
</dbReference>
<dbReference type="InterPro" id="IPR014048">
    <property type="entry name" value="MethylDNA_cys_MeTrfase_DNA-bd"/>
</dbReference>
<dbReference type="EC" id="2.1.1.63" evidence="3"/>
<evidence type="ECO:0000256" key="6">
    <source>
        <dbReference type="ARBA" id="ARBA00022763"/>
    </source>
</evidence>
<dbReference type="InterPro" id="IPR036631">
    <property type="entry name" value="MGMT_N_sf"/>
</dbReference>
<dbReference type="Pfam" id="PF01035">
    <property type="entry name" value="DNA_binding_1"/>
    <property type="match status" value="1"/>
</dbReference>
<evidence type="ECO:0000256" key="1">
    <source>
        <dbReference type="ARBA" id="ARBA00001286"/>
    </source>
</evidence>
<protein>
    <recommendedName>
        <fullName evidence="3">methylated-DNA--[protein]-cysteine S-methyltransferase</fullName>
        <ecNumber evidence="3">2.1.1.63</ecNumber>
    </recommendedName>
</protein>
<sequence length="161" mass="17561">MNESPVINTPVGKLQLFIESDRLVKIQLDSQAKLCQPQTKAGRLAHSQLDAYFQSAKNQFDLPVQGQGTEFQKRVWAALRNIPMGEVKTYGELAAQLDTSARAVGNACRRNPIPIVVPCHRIVSQAGLGGFAGETGGRLTAIKRSLLAHEGITIKQNKNQD</sequence>
<dbReference type="PANTHER" id="PTHR10815:SF13">
    <property type="entry name" value="METHYLATED-DNA--PROTEIN-CYSTEINE METHYLTRANSFERASE"/>
    <property type="match status" value="1"/>
</dbReference>
<organism evidence="10 11">
    <name type="scientific">Aliikangiella coralliicola</name>
    <dbReference type="NCBI Taxonomy" id="2592383"/>
    <lineage>
        <taxon>Bacteria</taxon>
        <taxon>Pseudomonadati</taxon>
        <taxon>Pseudomonadota</taxon>
        <taxon>Gammaproteobacteria</taxon>
        <taxon>Oceanospirillales</taxon>
        <taxon>Pleioneaceae</taxon>
        <taxon>Aliikangiella</taxon>
    </lineage>
</organism>
<dbReference type="PROSITE" id="PS00374">
    <property type="entry name" value="MGMT"/>
    <property type="match status" value="1"/>
</dbReference>
<dbReference type="FunFam" id="1.10.10.10:FF:000214">
    <property type="entry name" value="Methylated-DNA--protein-cysteine methyltransferase"/>
    <property type="match status" value="1"/>
</dbReference>
<proteinExistence type="inferred from homology"/>
<dbReference type="OrthoDB" id="9811249at2"/>
<comment type="caution">
    <text evidence="10">The sequence shown here is derived from an EMBL/GenBank/DDBJ whole genome shotgun (WGS) entry which is preliminary data.</text>
</comment>
<dbReference type="RefSeq" id="WP_142932374.1">
    <property type="nucleotide sequence ID" value="NZ_ML660166.1"/>
</dbReference>
<keyword evidence="4 10" id="KW-0489">Methyltransferase</keyword>
<dbReference type="Proteomes" id="UP000315439">
    <property type="component" value="Unassembled WGS sequence"/>
</dbReference>
<dbReference type="InterPro" id="IPR001497">
    <property type="entry name" value="MethylDNA_cys_MeTrfase_AS"/>
</dbReference>
<evidence type="ECO:0000256" key="3">
    <source>
        <dbReference type="ARBA" id="ARBA00011918"/>
    </source>
</evidence>
<comment type="catalytic activity">
    <reaction evidence="8">
        <text>a 6-O-methyl-2'-deoxyguanosine in DNA + L-cysteinyl-[protein] = S-methyl-L-cysteinyl-[protein] + a 2'-deoxyguanosine in DNA</text>
        <dbReference type="Rhea" id="RHEA:24000"/>
        <dbReference type="Rhea" id="RHEA-COMP:10131"/>
        <dbReference type="Rhea" id="RHEA-COMP:10132"/>
        <dbReference type="Rhea" id="RHEA-COMP:11367"/>
        <dbReference type="Rhea" id="RHEA-COMP:11368"/>
        <dbReference type="ChEBI" id="CHEBI:29950"/>
        <dbReference type="ChEBI" id="CHEBI:82612"/>
        <dbReference type="ChEBI" id="CHEBI:85445"/>
        <dbReference type="ChEBI" id="CHEBI:85448"/>
        <dbReference type="EC" id="2.1.1.63"/>
    </reaction>
</comment>
<gene>
    <name evidence="10" type="ORF">FLL46_16165</name>
</gene>
<comment type="similarity">
    <text evidence="2">Belongs to the MGMT family.</text>
</comment>
<dbReference type="GO" id="GO:0006281">
    <property type="term" value="P:DNA repair"/>
    <property type="evidence" value="ECO:0007669"/>
    <property type="project" value="UniProtKB-KW"/>
</dbReference>
<dbReference type="NCBIfam" id="TIGR00589">
    <property type="entry name" value="ogt"/>
    <property type="match status" value="1"/>
</dbReference>
<dbReference type="EMBL" id="VIKS01000010">
    <property type="protein sequence ID" value="TQV86451.1"/>
    <property type="molecule type" value="Genomic_DNA"/>
</dbReference>
<dbReference type="SUPFAM" id="SSF53155">
    <property type="entry name" value="Methylated DNA-protein cysteine methyltransferase domain"/>
    <property type="match status" value="1"/>
</dbReference>
<evidence type="ECO:0000259" key="9">
    <source>
        <dbReference type="Pfam" id="PF01035"/>
    </source>
</evidence>
<accession>A0A545UAG5</accession>
<dbReference type="CDD" id="cd06445">
    <property type="entry name" value="ATase"/>
    <property type="match status" value="1"/>
</dbReference>
<evidence type="ECO:0000313" key="11">
    <source>
        <dbReference type="Proteomes" id="UP000315439"/>
    </source>
</evidence>
<dbReference type="InterPro" id="IPR036388">
    <property type="entry name" value="WH-like_DNA-bd_sf"/>
</dbReference>
<dbReference type="InterPro" id="IPR036217">
    <property type="entry name" value="MethylDNA_cys_MeTrfase_DNAb"/>
</dbReference>
<evidence type="ECO:0000256" key="8">
    <source>
        <dbReference type="ARBA" id="ARBA00049348"/>
    </source>
</evidence>
<keyword evidence="7" id="KW-0234">DNA repair</keyword>
<feature type="domain" description="Methylated-DNA-[protein]-cysteine S-methyltransferase DNA binding" evidence="9">
    <location>
        <begin position="70"/>
        <end position="152"/>
    </location>
</feature>
<dbReference type="GO" id="GO:0032259">
    <property type="term" value="P:methylation"/>
    <property type="evidence" value="ECO:0007669"/>
    <property type="project" value="UniProtKB-KW"/>
</dbReference>
<reference evidence="10 11" key="1">
    <citation type="submission" date="2019-07" db="EMBL/GenBank/DDBJ databases">
        <title>Draft genome for Aliikangiella sp. M105.</title>
        <authorList>
            <person name="Wang G."/>
        </authorList>
    </citation>
    <scope>NUCLEOTIDE SEQUENCE [LARGE SCALE GENOMIC DNA]</scope>
    <source>
        <strain evidence="10 11">M105</strain>
    </source>
</reference>
<evidence type="ECO:0000256" key="5">
    <source>
        <dbReference type="ARBA" id="ARBA00022679"/>
    </source>
</evidence>
<evidence type="ECO:0000313" key="10">
    <source>
        <dbReference type="EMBL" id="TQV86451.1"/>
    </source>
</evidence>
<keyword evidence="11" id="KW-1185">Reference proteome</keyword>
<keyword evidence="5 10" id="KW-0808">Transferase</keyword>
<dbReference type="GO" id="GO:0003908">
    <property type="term" value="F:methylated-DNA-[protein]-cysteine S-methyltransferase activity"/>
    <property type="evidence" value="ECO:0007669"/>
    <property type="project" value="UniProtKB-EC"/>
</dbReference>
<evidence type="ECO:0000256" key="7">
    <source>
        <dbReference type="ARBA" id="ARBA00023204"/>
    </source>
</evidence>
<dbReference type="AlphaFoldDB" id="A0A545UAG5"/>
<evidence type="ECO:0000256" key="2">
    <source>
        <dbReference type="ARBA" id="ARBA00008711"/>
    </source>
</evidence>
<evidence type="ECO:0000256" key="4">
    <source>
        <dbReference type="ARBA" id="ARBA00022603"/>
    </source>
</evidence>
<name>A0A545UAG5_9GAMM</name>
<keyword evidence="6" id="KW-0227">DNA damage</keyword>
<dbReference type="PANTHER" id="PTHR10815">
    <property type="entry name" value="METHYLATED-DNA--PROTEIN-CYSTEINE METHYLTRANSFERASE"/>
    <property type="match status" value="1"/>
</dbReference>
<comment type="catalytic activity">
    <reaction evidence="1">
        <text>a 4-O-methyl-thymidine in DNA + L-cysteinyl-[protein] = a thymidine in DNA + S-methyl-L-cysteinyl-[protein]</text>
        <dbReference type="Rhea" id="RHEA:53428"/>
        <dbReference type="Rhea" id="RHEA-COMP:10131"/>
        <dbReference type="Rhea" id="RHEA-COMP:10132"/>
        <dbReference type="Rhea" id="RHEA-COMP:13555"/>
        <dbReference type="Rhea" id="RHEA-COMP:13556"/>
        <dbReference type="ChEBI" id="CHEBI:29950"/>
        <dbReference type="ChEBI" id="CHEBI:82612"/>
        <dbReference type="ChEBI" id="CHEBI:137386"/>
        <dbReference type="ChEBI" id="CHEBI:137387"/>
        <dbReference type="EC" id="2.1.1.63"/>
    </reaction>
</comment>
<dbReference type="Gene3D" id="3.30.160.70">
    <property type="entry name" value="Methylated DNA-protein cysteine methyltransferase domain"/>
    <property type="match status" value="1"/>
</dbReference>